<accession>A0A1V3N694</accession>
<evidence type="ECO:0000256" key="3">
    <source>
        <dbReference type="ARBA" id="ARBA00022448"/>
    </source>
</evidence>
<dbReference type="EMBL" id="MVBK01000152">
    <property type="protein sequence ID" value="OOG20617.1"/>
    <property type="molecule type" value="Genomic_DNA"/>
</dbReference>
<feature type="transmembrane region" description="Helical" evidence="8">
    <location>
        <begin position="6"/>
        <end position="24"/>
    </location>
</feature>
<keyword evidence="6 8" id="KW-1133">Transmembrane helix</keyword>
<evidence type="ECO:0000256" key="4">
    <source>
        <dbReference type="ARBA" id="ARBA00022475"/>
    </source>
</evidence>
<dbReference type="AlphaFoldDB" id="A0A1V3N694"/>
<proteinExistence type="inferred from homology"/>
<keyword evidence="4 8" id="KW-1003">Cell membrane</keyword>
<evidence type="ECO:0000313" key="10">
    <source>
        <dbReference type="Proteomes" id="UP000189462"/>
    </source>
</evidence>
<evidence type="ECO:0000256" key="8">
    <source>
        <dbReference type="RuleBase" id="RU363041"/>
    </source>
</evidence>
<keyword evidence="10" id="KW-1185">Reference proteome</keyword>
<feature type="transmembrane region" description="Helical" evidence="8">
    <location>
        <begin position="198"/>
        <end position="218"/>
    </location>
</feature>
<protein>
    <recommendedName>
        <fullName evidence="8">Probable membrane transporter protein</fullName>
    </recommendedName>
</protein>
<dbReference type="RefSeq" id="WP_077280350.1">
    <property type="nucleotide sequence ID" value="NZ_MVBK01000152.1"/>
</dbReference>
<evidence type="ECO:0000256" key="6">
    <source>
        <dbReference type="ARBA" id="ARBA00022989"/>
    </source>
</evidence>
<dbReference type="PANTHER" id="PTHR30269">
    <property type="entry name" value="TRANSMEMBRANE PROTEIN YFCA"/>
    <property type="match status" value="1"/>
</dbReference>
<gene>
    <name evidence="9" type="ORF">B1C78_17145</name>
</gene>
<reference evidence="9 10" key="1">
    <citation type="submission" date="2017-02" db="EMBL/GenBank/DDBJ databases">
        <title>Genomic diversity within the haloalkaliphilic genus Thioalkalivibrio.</title>
        <authorList>
            <person name="Ahn A.-C."/>
            <person name="Meier-Kolthoff J."/>
            <person name="Overmars L."/>
            <person name="Richter M."/>
            <person name="Woyke T."/>
            <person name="Sorokin D.Y."/>
            <person name="Muyzer G."/>
        </authorList>
    </citation>
    <scope>NUCLEOTIDE SEQUENCE [LARGE SCALE GENOMIC DNA]</scope>
    <source>
        <strain evidence="9 10">ALJD</strain>
    </source>
</reference>
<evidence type="ECO:0000256" key="7">
    <source>
        <dbReference type="ARBA" id="ARBA00023136"/>
    </source>
</evidence>
<organism evidence="9 10">
    <name type="scientific">Thioalkalivibrio denitrificans</name>
    <dbReference type="NCBI Taxonomy" id="108003"/>
    <lineage>
        <taxon>Bacteria</taxon>
        <taxon>Pseudomonadati</taxon>
        <taxon>Pseudomonadota</taxon>
        <taxon>Gammaproteobacteria</taxon>
        <taxon>Chromatiales</taxon>
        <taxon>Ectothiorhodospiraceae</taxon>
        <taxon>Thioalkalivibrio</taxon>
    </lineage>
</organism>
<dbReference type="GO" id="GO:0005886">
    <property type="term" value="C:plasma membrane"/>
    <property type="evidence" value="ECO:0007669"/>
    <property type="project" value="UniProtKB-SubCell"/>
</dbReference>
<dbReference type="Proteomes" id="UP000189462">
    <property type="component" value="Unassembled WGS sequence"/>
</dbReference>
<evidence type="ECO:0000256" key="2">
    <source>
        <dbReference type="ARBA" id="ARBA00009142"/>
    </source>
</evidence>
<dbReference type="PANTHER" id="PTHR30269:SF37">
    <property type="entry name" value="MEMBRANE TRANSPORTER PROTEIN"/>
    <property type="match status" value="1"/>
</dbReference>
<dbReference type="InterPro" id="IPR002781">
    <property type="entry name" value="TM_pro_TauE-like"/>
</dbReference>
<evidence type="ECO:0000256" key="5">
    <source>
        <dbReference type="ARBA" id="ARBA00022692"/>
    </source>
</evidence>
<dbReference type="Pfam" id="PF01925">
    <property type="entry name" value="TauE"/>
    <property type="match status" value="1"/>
</dbReference>
<dbReference type="OrthoDB" id="5739612at2"/>
<comment type="subcellular location">
    <subcellularLocation>
        <location evidence="1 8">Cell membrane</location>
        <topology evidence="1 8">Multi-pass membrane protein</topology>
    </subcellularLocation>
</comment>
<feature type="transmembrane region" description="Helical" evidence="8">
    <location>
        <begin position="173"/>
        <end position="192"/>
    </location>
</feature>
<comment type="similarity">
    <text evidence="2 8">Belongs to the 4-toluene sulfonate uptake permease (TSUP) (TC 2.A.102) family.</text>
</comment>
<keyword evidence="5 8" id="KW-0812">Transmembrane</keyword>
<dbReference type="InterPro" id="IPR052017">
    <property type="entry name" value="TSUP"/>
</dbReference>
<feature type="transmembrane region" description="Helical" evidence="8">
    <location>
        <begin position="31"/>
        <end position="55"/>
    </location>
</feature>
<dbReference type="STRING" id="108003.B1C78_17145"/>
<name>A0A1V3N694_9GAMM</name>
<evidence type="ECO:0000313" key="9">
    <source>
        <dbReference type="EMBL" id="OOG20617.1"/>
    </source>
</evidence>
<keyword evidence="3" id="KW-0813">Transport</keyword>
<evidence type="ECO:0000256" key="1">
    <source>
        <dbReference type="ARBA" id="ARBA00004651"/>
    </source>
</evidence>
<feature type="transmembrane region" description="Helical" evidence="8">
    <location>
        <begin position="75"/>
        <end position="96"/>
    </location>
</feature>
<feature type="transmembrane region" description="Helical" evidence="8">
    <location>
        <begin position="230"/>
        <end position="248"/>
    </location>
</feature>
<feature type="transmembrane region" description="Helical" evidence="8">
    <location>
        <begin position="103"/>
        <end position="122"/>
    </location>
</feature>
<comment type="caution">
    <text evidence="9">The sequence shown here is derived from an EMBL/GenBank/DDBJ whole genome shotgun (WGS) entry which is preliminary data.</text>
</comment>
<keyword evidence="7 8" id="KW-0472">Membrane</keyword>
<sequence length="249" mass="26465">MDLTQFSAGLIAYIVVVVFLAGVVRGYSGFGFSALVTLSLALFLPPAMVIPMLMLMEIMASIQTLPRVWKQVDRVTLTLLMAGSVVSVPLGAYLLANLPDSELRLVISTMVLVVTIILWRGYRFPARGRKGLSLATGLGSGMMTGAAGAGGLIVAVMFLSISAHMAVIRATMIAYVMFQSSYMAVVAGIYGLMNLHTLISAVVLAVPMFAGVMVGHRTFVASAQVAYRRFVLILLMVLSVAGIVRALMG</sequence>
<feature type="transmembrane region" description="Helical" evidence="8">
    <location>
        <begin position="142"/>
        <end position="161"/>
    </location>
</feature>